<organism evidence="3 4">
    <name type="scientific">Schizothecium vesticola</name>
    <dbReference type="NCBI Taxonomy" id="314040"/>
    <lineage>
        <taxon>Eukaryota</taxon>
        <taxon>Fungi</taxon>
        <taxon>Dikarya</taxon>
        <taxon>Ascomycota</taxon>
        <taxon>Pezizomycotina</taxon>
        <taxon>Sordariomycetes</taxon>
        <taxon>Sordariomycetidae</taxon>
        <taxon>Sordariales</taxon>
        <taxon>Schizotheciaceae</taxon>
        <taxon>Schizothecium</taxon>
    </lineage>
</organism>
<dbReference type="Gene3D" id="3.40.50.720">
    <property type="entry name" value="NAD(P)-binding Rossmann-like Domain"/>
    <property type="match status" value="1"/>
</dbReference>
<feature type="region of interest" description="Disordered" evidence="1">
    <location>
        <begin position="1"/>
        <end position="22"/>
    </location>
</feature>
<dbReference type="InterPro" id="IPR020843">
    <property type="entry name" value="ER"/>
</dbReference>
<dbReference type="Pfam" id="PF00107">
    <property type="entry name" value="ADH_zinc_N"/>
    <property type="match status" value="1"/>
</dbReference>
<dbReference type="PANTHER" id="PTHR45033:SF1">
    <property type="entry name" value="OXIDOREDUCTASE (EUROFUNG)"/>
    <property type="match status" value="1"/>
</dbReference>
<dbReference type="SUPFAM" id="SSF51735">
    <property type="entry name" value="NAD(P)-binding Rossmann-fold domains"/>
    <property type="match status" value="1"/>
</dbReference>
<feature type="domain" description="Enoyl reductase (ER)" evidence="2">
    <location>
        <begin position="18"/>
        <end position="357"/>
    </location>
</feature>
<reference evidence="3" key="1">
    <citation type="submission" date="2023-06" db="EMBL/GenBank/DDBJ databases">
        <title>Genome-scale phylogeny and comparative genomics of the fungal order Sordariales.</title>
        <authorList>
            <consortium name="Lawrence Berkeley National Laboratory"/>
            <person name="Hensen N."/>
            <person name="Bonometti L."/>
            <person name="Westerberg I."/>
            <person name="Brannstrom I.O."/>
            <person name="Guillou S."/>
            <person name="Cros-Aarteil S."/>
            <person name="Calhoun S."/>
            <person name="Haridas S."/>
            <person name="Kuo A."/>
            <person name="Mondo S."/>
            <person name="Pangilinan J."/>
            <person name="Riley R."/>
            <person name="LaButti K."/>
            <person name="Andreopoulos B."/>
            <person name="Lipzen A."/>
            <person name="Chen C."/>
            <person name="Yanf M."/>
            <person name="Daum C."/>
            <person name="Ng V."/>
            <person name="Clum A."/>
            <person name="Steindorff A."/>
            <person name="Ohm R."/>
            <person name="Martin F."/>
            <person name="Silar P."/>
            <person name="Natvig D."/>
            <person name="Lalanne C."/>
            <person name="Gautier V."/>
            <person name="Ament-velasquez S.L."/>
            <person name="Kruys A."/>
            <person name="Hutchinson M.I."/>
            <person name="Powell A.J."/>
            <person name="Barry K."/>
            <person name="Miller A.N."/>
            <person name="Grigoriev I.V."/>
            <person name="Debuchy R."/>
            <person name="Gladieux P."/>
            <person name="Thoren M.H."/>
            <person name="Johannesson H."/>
        </authorList>
    </citation>
    <scope>NUCLEOTIDE SEQUENCE</scope>
    <source>
        <strain evidence="3">SMH3187-1</strain>
    </source>
</reference>
<dbReference type="GO" id="GO:0016491">
    <property type="term" value="F:oxidoreductase activity"/>
    <property type="evidence" value="ECO:0007669"/>
    <property type="project" value="InterPro"/>
</dbReference>
<evidence type="ECO:0000256" key="1">
    <source>
        <dbReference type="SAM" id="MobiDB-lite"/>
    </source>
</evidence>
<evidence type="ECO:0000313" key="3">
    <source>
        <dbReference type="EMBL" id="KAK0755047.1"/>
    </source>
</evidence>
<dbReference type="SMART" id="SM00829">
    <property type="entry name" value="PKS_ER"/>
    <property type="match status" value="1"/>
</dbReference>
<dbReference type="SUPFAM" id="SSF50129">
    <property type="entry name" value="GroES-like"/>
    <property type="match status" value="1"/>
</dbReference>
<keyword evidence="4" id="KW-1185">Reference proteome</keyword>
<dbReference type="PANTHER" id="PTHR45033">
    <property type="match status" value="1"/>
</dbReference>
<sequence>MATIPETHRAFRRTTGAGTTDSPLKVYATTERTLPSGGLGPHEVLIKIHAVSLNYRDVLMLRGLYPSNLVDGGIVASDCAAEVVAVGSAVTAFAVGDRVSPQMDIGNLTGEIEPTGHLGLGGEVDGVLREYVVFQDKVLVRIPAQMSWEEAATVACAGVTAWNALGAPGAFGKGRRVLIQGTGGVSLFALIIALAAGLDPIITSSSDAKLDALRAKLGRPDLKGYNYRAKPDQVAEVKRLTGGEGVDIVVNNNGPAGIPADLESLVPYYGTISIVGFLEGVTADWNPGLLLGLIGKTARLQGITVGSRDDFVALNRFFEENKVSLAPLVDERVFSIDEAEAAFDYLWSGKHVGKVVIRL</sequence>
<name>A0AA40FCD9_9PEZI</name>
<proteinExistence type="predicted"/>
<dbReference type="Proteomes" id="UP001172155">
    <property type="component" value="Unassembled WGS sequence"/>
</dbReference>
<gene>
    <name evidence="3" type="ORF">B0T18DRAFT_425333</name>
</gene>
<dbReference type="InterPro" id="IPR013149">
    <property type="entry name" value="ADH-like_C"/>
</dbReference>
<dbReference type="Gene3D" id="3.90.180.10">
    <property type="entry name" value="Medium-chain alcohol dehydrogenases, catalytic domain"/>
    <property type="match status" value="1"/>
</dbReference>
<comment type="caution">
    <text evidence="3">The sequence shown here is derived from an EMBL/GenBank/DDBJ whole genome shotgun (WGS) entry which is preliminary data.</text>
</comment>
<protein>
    <submittedName>
        <fullName evidence="3">Chaperonin 10-like protein</fullName>
    </submittedName>
</protein>
<dbReference type="InterPro" id="IPR013154">
    <property type="entry name" value="ADH-like_N"/>
</dbReference>
<dbReference type="InterPro" id="IPR011032">
    <property type="entry name" value="GroES-like_sf"/>
</dbReference>
<dbReference type="EMBL" id="JAUKUD010000001">
    <property type="protein sequence ID" value="KAK0755047.1"/>
    <property type="molecule type" value="Genomic_DNA"/>
</dbReference>
<dbReference type="InterPro" id="IPR052711">
    <property type="entry name" value="Zinc_ADH-like"/>
</dbReference>
<dbReference type="InterPro" id="IPR036291">
    <property type="entry name" value="NAD(P)-bd_dom_sf"/>
</dbReference>
<evidence type="ECO:0000259" key="2">
    <source>
        <dbReference type="SMART" id="SM00829"/>
    </source>
</evidence>
<dbReference type="Pfam" id="PF08240">
    <property type="entry name" value="ADH_N"/>
    <property type="match status" value="1"/>
</dbReference>
<dbReference type="CDD" id="cd08276">
    <property type="entry name" value="MDR7"/>
    <property type="match status" value="1"/>
</dbReference>
<dbReference type="AlphaFoldDB" id="A0AA40FCD9"/>
<evidence type="ECO:0000313" key="4">
    <source>
        <dbReference type="Proteomes" id="UP001172155"/>
    </source>
</evidence>
<accession>A0AA40FCD9</accession>